<accession>A0A1D2VIE8</accession>
<keyword evidence="1" id="KW-0812">Transmembrane</keyword>
<dbReference type="GeneID" id="30968138"/>
<keyword evidence="3" id="KW-1185">Reference proteome</keyword>
<protein>
    <recommendedName>
        <fullName evidence="4">Transmembrane protein</fullName>
    </recommendedName>
</protein>
<dbReference type="Proteomes" id="UP000095038">
    <property type="component" value="Unassembled WGS sequence"/>
</dbReference>
<gene>
    <name evidence="2" type="ORF">ASCRUDRAFT_80516</name>
</gene>
<dbReference type="EMBL" id="KV454479">
    <property type="protein sequence ID" value="ODV61426.1"/>
    <property type="molecule type" value="Genomic_DNA"/>
</dbReference>
<keyword evidence="1" id="KW-1133">Transmembrane helix</keyword>
<evidence type="ECO:0000313" key="3">
    <source>
        <dbReference type="Proteomes" id="UP000095038"/>
    </source>
</evidence>
<organism evidence="2 3">
    <name type="scientific">Ascoidea rubescens DSM 1968</name>
    <dbReference type="NCBI Taxonomy" id="1344418"/>
    <lineage>
        <taxon>Eukaryota</taxon>
        <taxon>Fungi</taxon>
        <taxon>Dikarya</taxon>
        <taxon>Ascomycota</taxon>
        <taxon>Saccharomycotina</taxon>
        <taxon>Saccharomycetes</taxon>
        <taxon>Ascoideaceae</taxon>
        <taxon>Ascoidea</taxon>
    </lineage>
</organism>
<keyword evidence="1" id="KW-0472">Membrane</keyword>
<evidence type="ECO:0000313" key="2">
    <source>
        <dbReference type="EMBL" id="ODV61426.1"/>
    </source>
</evidence>
<name>A0A1D2VIE8_9ASCO</name>
<dbReference type="AlphaFoldDB" id="A0A1D2VIE8"/>
<dbReference type="InParanoid" id="A0A1D2VIE8"/>
<evidence type="ECO:0000256" key="1">
    <source>
        <dbReference type="SAM" id="Phobius"/>
    </source>
</evidence>
<feature type="transmembrane region" description="Helical" evidence="1">
    <location>
        <begin position="35"/>
        <end position="54"/>
    </location>
</feature>
<reference evidence="3" key="1">
    <citation type="submission" date="2016-05" db="EMBL/GenBank/DDBJ databases">
        <title>Comparative genomics of biotechnologically important yeasts.</title>
        <authorList>
            <consortium name="DOE Joint Genome Institute"/>
            <person name="Riley R."/>
            <person name="Haridas S."/>
            <person name="Wolfe K.H."/>
            <person name="Lopes M.R."/>
            <person name="Hittinger C.T."/>
            <person name="Goker M."/>
            <person name="Salamov A."/>
            <person name="Wisecaver J."/>
            <person name="Long T.M."/>
            <person name="Aerts A.L."/>
            <person name="Barry K."/>
            <person name="Choi C."/>
            <person name="Clum A."/>
            <person name="Coughlan A.Y."/>
            <person name="Deshpande S."/>
            <person name="Douglass A.P."/>
            <person name="Hanson S.J."/>
            <person name="Klenk H.-P."/>
            <person name="Labutti K."/>
            <person name="Lapidus A."/>
            <person name="Lindquist E."/>
            <person name="Lipzen A."/>
            <person name="Meier-Kolthoff J.P."/>
            <person name="Ohm R.A."/>
            <person name="Otillar R.P."/>
            <person name="Pangilinan J."/>
            <person name="Peng Y."/>
            <person name="Rokas A."/>
            <person name="Rosa C.A."/>
            <person name="Scheuner C."/>
            <person name="Sibirny A.A."/>
            <person name="Slot J.C."/>
            <person name="Stielow J.B."/>
            <person name="Sun H."/>
            <person name="Kurtzman C.P."/>
            <person name="Blackwell M."/>
            <person name="Grigoriev I.V."/>
            <person name="Jeffries T.W."/>
        </authorList>
    </citation>
    <scope>NUCLEOTIDE SEQUENCE [LARGE SCALE GENOMIC DNA]</scope>
    <source>
        <strain evidence="3">DSM 1968</strain>
    </source>
</reference>
<evidence type="ECO:0008006" key="4">
    <source>
        <dbReference type="Google" id="ProtNLM"/>
    </source>
</evidence>
<sequence>MVRYTQTSISGIPVAINQFRLKFCIVMHKRRDMGITMLVINNYLLIIVVFLSWYDNNYLKKVCQRNVMIERSLV</sequence>
<dbReference type="RefSeq" id="XP_020047733.1">
    <property type="nucleotide sequence ID" value="XM_020194502.1"/>
</dbReference>
<proteinExistence type="predicted"/>